<dbReference type="InterPro" id="IPR029058">
    <property type="entry name" value="AB_hydrolase_fold"/>
</dbReference>
<sequence length="324" mass="33141">MANARLSRVARVGGSIVLALWLGGCTAGTQAEADQGAGSPAADALTGPVPIVSVQNLESSAAPSAQANDFNCKPSSEHPEPVILVHGLGSTADGNWFYHGPRIANAGYCVFALTYGTGVLGPWVGGLASMADSAAELGTFVDKVLTATGASKVDIVGHSEGTTVPAYYMKFLGGDAKVKHFVGFGANYKGTTLQGLSTLIGLLTSVAPGLADLFSRHACASCLEFMPNSPFAQKLNAGGVTVAGPTYTNIVSRVDNVVTPYTSGVVENGGDNVTNIVLQNACSFDTAGHLGMAIDPNITQLILRGLDPENAAPLKCQPFTTLGI</sequence>
<organism evidence="1 2">
    <name type="scientific">Pendulispora brunnea</name>
    <dbReference type="NCBI Taxonomy" id="2905690"/>
    <lineage>
        <taxon>Bacteria</taxon>
        <taxon>Pseudomonadati</taxon>
        <taxon>Myxococcota</taxon>
        <taxon>Myxococcia</taxon>
        <taxon>Myxococcales</taxon>
        <taxon>Sorangiineae</taxon>
        <taxon>Pendulisporaceae</taxon>
        <taxon>Pendulispora</taxon>
    </lineage>
</organism>
<accession>A0ABZ2K866</accession>
<dbReference type="Pfam" id="PF01674">
    <property type="entry name" value="Lipase_2"/>
    <property type="match status" value="1"/>
</dbReference>
<dbReference type="EMBL" id="CP089982">
    <property type="protein sequence ID" value="WXA92556.1"/>
    <property type="molecule type" value="Genomic_DNA"/>
</dbReference>
<dbReference type="RefSeq" id="WP_394843159.1">
    <property type="nucleotide sequence ID" value="NZ_CP089982.1"/>
</dbReference>
<dbReference type="Gene3D" id="3.40.50.1820">
    <property type="entry name" value="alpha/beta hydrolase"/>
    <property type="match status" value="1"/>
</dbReference>
<dbReference type="PANTHER" id="PTHR32015:SF1">
    <property type="entry name" value="LIPASE"/>
    <property type="match status" value="1"/>
</dbReference>
<dbReference type="PANTHER" id="PTHR32015">
    <property type="entry name" value="FASTING INDUCED LIPASE"/>
    <property type="match status" value="1"/>
</dbReference>
<protein>
    <submittedName>
        <fullName evidence="1">Lipase family protein</fullName>
    </submittedName>
</protein>
<proteinExistence type="predicted"/>
<dbReference type="Proteomes" id="UP001379533">
    <property type="component" value="Chromosome"/>
</dbReference>
<reference evidence="1 2" key="1">
    <citation type="submission" date="2021-12" db="EMBL/GenBank/DDBJ databases">
        <title>Discovery of the Pendulisporaceae a myxobacterial family with distinct sporulation behavior and unique specialized metabolism.</title>
        <authorList>
            <person name="Garcia R."/>
            <person name="Popoff A."/>
            <person name="Bader C.D."/>
            <person name="Loehr J."/>
            <person name="Walesch S."/>
            <person name="Walt C."/>
            <person name="Boldt J."/>
            <person name="Bunk B."/>
            <person name="Haeckl F.J.F.P.J."/>
            <person name="Gunesch A.P."/>
            <person name="Birkelbach J."/>
            <person name="Nuebel U."/>
            <person name="Pietschmann T."/>
            <person name="Bach T."/>
            <person name="Mueller R."/>
        </authorList>
    </citation>
    <scope>NUCLEOTIDE SEQUENCE [LARGE SCALE GENOMIC DNA]</scope>
    <source>
        <strain evidence="1 2">MSr12523</strain>
    </source>
</reference>
<dbReference type="InterPro" id="IPR002918">
    <property type="entry name" value="Lipase_EstA/Esterase_EstB"/>
</dbReference>
<keyword evidence="2" id="KW-1185">Reference proteome</keyword>
<evidence type="ECO:0000313" key="1">
    <source>
        <dbReference type="EMBL" id="WXA92556.1"/>
    </source>
</evidence>
<gene>
    <name evidence="1" type="ORF">LZC95_39680</name>
</gene>
<dbReference type="SUPFAM" id="SSF53474">
    <property type="entry name" value="alpha/beta-Hydrolases"/>
    <property type="match status" value="1"/>
</dbReference>
<evidence type="ECO:0000313" key="2">
    <source>
        <dbReference type="Proteomes" id="UP001379533"/>
    </source>
</evidence>
<name>A0ABZ2K866_9BACT</name>
<dbReference type="PROSITE" id="PS51257">
    <property type="entry name" value="PROKAR_LIPOPROTEIN"/>
    <property type="match status" value="1"/>
</dbReference>